<evidence type="ECO:0000313" key="2">
    <source>
        <dbReference type="Proteomes" id="UP000185781"/>
    </source>
</evidence>
<dbReference type="EMBL" id="FTOV01000003">
    <property type="protein sequence ID" value="SIS86303.1"/>
    <property type="molecule type" value="Genomic_DNA"/>
</dbReference>
<dbReference type="Proteomes" id="UP000185781">
    <property type="component" value="Unassembled WGS sequence"/>
</dbReference>
<name>A0A1N7MJK9_9FLAO</name>
<dbReference type="AlphaFoldDB" id="A0A1N7MJK9"/>
<proteinExistence type="predicted"/>
<protein>
    <submittedName>
        <fullName evidence="1">Uncharacterized protein</fullName>
    </submittedName>
</protein>
<accession>A0A1N7MJK9</accession>
<organism evidence="1 2">
    <name type="scientific">Chryseobacterium gambrini</name>
    <dbReference type="NCBI Taxonomy" id="373672"/>
    <lineage>
        <taxon>Bacteria</taxon>
        <taxon>Pseudomonadati</taxon>
        <taxon>Bacteroidota</taxon>
        <taxon>Flavobacteriia</taxon>
        <taxon>Flavobacteriales</taxon>
        <taxon>Weeksellaceae</taxon>
        <taxon>Chryseobacterium group</taxon>
        <taxon>Chryseobacterium</taxon>
    </lineage>
</organism>
<reference evidence="1 2" key="1">
    <citation type="submission" date="2017-01" db="EMBL/GenBank/DDBJ databases">
        <authorList>
            <person name="Mah S.A."/>
            <person name="Swanson W.J."/>
            <person name="Moy G.W."/>
            <person name="Vacquier V.D."/>
        </authorList>
    </citation>
    <scope>NUCLEOTIDE SEQUENCE [LARGE SCALE GENOMIC DNA]</scope>
    <source>
        <strain evidence="1 2">DSM 18014</strain>
    </source>
</reference>
<dbReference type="STRING" id="373672.SAMN05421785_103277"/>
<sequence length="375" mass="39976">MKMKEIYSAIFIVAINIFSFGQESIASASTASAAAEGNLYRATDDGQIYIGLRNGTVSALSPVFAATLFSGNGTPSSPYSLGQMGATNGQVLSWNSTTNTWAPSTDAATNNWFLAGNANAAASSLLGTTNDVRLQLRSNNTEMLELGTRQTLGLTESSKPSPYNSTTASTMYMRGTSGNSALQFQADNATIYKPVFFTDSNGNFRMRGSAASSDFFELGSNGSSENGRFDFLVGDDGDEPYLFYKYNYTSQTYIEMLRLQGTGLNNTVRVGINMAGSVPNSTLQISGSFSLPIVTTTASLTLTELNFTVILGGNHNISLPSASLCNGRMYIIKNPTTNTPSISAYNNISGGSTSTIAANSVIWLQSINNQWEQIN</sequence>
<evidence type="ECO:0000313" key="1">
    <source>
        <dbReference type="EMBL" id="SIS86303.1"/>
    </source>
</evidence>
<gene>
    <name evidence="1" type="ORF">SAMN05421785_103277</name>
</gene>